<dbReference type="STRING" id="989403.SAMN05421798_11239"/>
<dbReference type="CDD" id="cd03814">
    <property type="entry name" value="GT4-like"/>
    <property type="match status" value="1"/>
</dbReference>
<evidence type="ECO:0000313" key="3">
    <source>
        <dbReference type="Proteomes" id="UP000076577"/>
    </source>
</evidence>
<dbReference type="PANTHER" id="PTHR45947:SF3">
    <property type="entry name" value="SULFOQUINOVOSYL TRANSFERASE SQD2"/>
    <property type="match status" value="1"/>
</dbReference>
<dbReference type="Pfam" id="PF13439">
    <property type="entry name" value="Glyco_transf_4"/>
    <property type="match status" value="1"/>
</dbReference>
<proteinExistence type="predicted"/>
<reference evidence="2 3" key="1">
    <citation type="journal article" date="2016" name="Front. Microbiol.">
        <title>Comparative Genomic Analysis Reveals a Diverse Repertoire of Genes Involved in Prokaryote-Eukaryote Interactions within the Pseudovibrio Genus.</title>
        <authorList>
            <person name="Romano S."/>
            <person name="Fernandez-Guerra A."/>
            <person name="Reen F.J."/>
            <person name="Glockner F.O."/>
            <person name="Crowley S.P."/>
            <person name="O'Sullivan O."/>
            <person name="Cotter P.D."/>
            <person name="Adams C."/>
            <person name="Dobson A.D."/>
            <person name="O'Gara F."/>
        </authorList>
    </citation>
    <scope>NUCLEOTIDE SEQUENCE [LARGE SCALE GENOMIC DNA]</scope>
    <source>
        <strain evidence="2 3">Ad2</strain>
    </source>
</reference>
<evidence type="ECO:0000259" key="1">
    <source>
        <dbReference type="Pfam" id="PF13439"/>
    </source>
</evidence>
<dbReference type="Gene3D" id="3.40.50.2000">
    <property type="entry name" value="Glycogen Phosphorylase B"/>
    <property type="match status" value="2"/>
</dbReference>
<organism evidence="2 3">
    <name type="scientific">Pseudovibrio axinellae</name>
    <dbReference type="NCBI Taxonomy" id="989403"/>
    <lineage>
        <taxon>Bacteria</taxon>
        <taxon>Pseudomonadati</taxon>
        <taxon>Pseudomonadota</taxon>
        <taxon>Alphaproteobacteria</taxon>
        <taxon>Hyphomicrobiales</taxon>
        <taxon>Stappiaceae</taxon>
        <taxon>Pseudovibrio</taxon>
    </lineage>
</organism>
<dbReference type="Proteomes" id="UP000076577">
    <property type="component" value="Unassembled WGS sequence"/>
</dbReference>
<comment type="caution">
    <text evidence="2">The sequence shown here is derived from an EMBL/GenBank/DDBJ whole genome shotgun (WGS) entry which is preliminary data.</text>
</comment>
<dbReference type="GO" id="GO:0016757">
    <property type="term" value="F:glycosyltransferase activity"/>
    <property type="evidence" value="ECO:0007669"/>
    <property type="project" value="UniProtKB-KW"/>
</dbReference>
<feature type="domain" description="Glycosyltransferase subfamily 4-like N-terminal" evidence="1">
    <location>
        <begin position="14"/>
        <end position="165"/>
    </location>
</feature>
<keyword evidence="3" id="KW-1185">Reference proteome</keyword>
<dbReference type="EC" id="2.4.1.-" evidence="2"/>
<protein>
    <submittedName>
        <fullName evidence="2">GDP-mannose-dependent alpha-mannosyltransferase</fullName>
        <ecNumber evidence="2">2.4.1.-</ecNumber>
    </submittedName>
</protein>
<dbReference type="SUPFAM" id="SSF53756">
    <property type="entry name" value="UDP-Glycosyltransferase/glycogen phosphorylase"/>
    <property type="match status" value="1"/>
</dbReference>
<accession>A0A165VSP8</accession>
<dbReference type="PANTHER" id="PTHR45947">
    <property type="entry name" value="SULFOQUINOVOSYL TRANSFERASE SQD2"/>
    <property type="match status" value="1"/>
</dbReference>
<dbReference type="EMBL" id="LMCB01000074">
    <property type="protein sequence ID" value="KZL15386.1"/>
    <property type="molecule type" value="Genomic_DNA"/>
</dbReference>
<sequence>MKIVIVSDAWHPQINGVVRVLEITRRELTAMGHDVTLITPDQFPQIPLPTYPDIKLAVTPSRKLARRLRELEPDALHILTEGPLGWAARKFCRRYNYQFTSSWLSKYPEYIAIRTGLSTSWLYKVLAAFHNQAAYTMVTTSNMMETAKEVGIPRVVCWPRGVDLSKFRPVASAEFEGLPKPIMLYVGRIAPEKNLAAFLDLELPGTKILVGDGPDLSALAKRYPSAVFTGSKVGDDLVKAYCGADVMVFPSKTDTFGLVNLEAMACGIPVAAFPVTGPKDIIGTAPVGAVDEDLSEAIKRALPMKAKDCIAHAQTFSWDQATQKFLKNLVAFSAAAP</sequence>
<evidence type="ECO:0000313" key="2">
    <source>
        <dbReference type="EMBL" id="KZL15386.1"/>
    </source>
</evidence>
<dbReference type="RefSeq" id="WP_068009160.1">
    <property type="nucleotide sequence ID" value="NZ_FOFM01000012.1"/>
</dbReference>
<dbReference type="PATRIC" id="fig|989403.3.peg.3938"/>
<dbReference type="InterPro" id="IPR050194">
    <property type="entry name" value="Glycosyltransferase_grp1"/>
</dbReference>
<keyword evidence="2" id="KW-0808">Transferase</keyword>
<dbReference type="InterPro" id="IPR028098">
    <property type="entry name" value="Glyco_trans_4-like_N"/>
</dbReference>
<dbReference type="AlphaFoldDB" id="A0A165VSP8"/>
<gene>
    <name evidence="2" type="primary">mgtA_3</name>
    <name evidence="2" type="ORF">PsAD2_03642</name>
</gene>
<dbReference type="Pfam" id="PF13692">
    <property type="entry name" value="Glyco_trans_1_4"/>
    <property type="match status" value="1"/>
</dbReference>
<keyword evidence="2" id="KW-0328">Glycosyltransferase</keyword>
<name>A0A165VSP8_9HYPH</name>